<keyword evidence="4" id="KW-0963">Cytoplasm</keyword>
<gene>
    <name evidence="10" type="ORF">BpHYR1_053813</name>
</gene>
<dbReference type="GO" id="GO:0008289">
    <property type="term" value="F:lipid binding"/>
    <property type="evidence" value="ECO:0007669"/>
    <property type="project" value="UniProtKB-KW"/>
</dbReference>
<evidence type="ECO:0000256" key="3">
    <source>
        <dbReference type="ARBA" id="ARBA00022473"/>
    </source>
</evidence>
<dbReference type="InterPro" id="IPR005455">
    <property type="entry name" value="PFN_euk"/>
</dbReference>
<dbReference type="STRING" id="10195.A0A3M7QDJ5"/>
<dbReference type="GO" id="GO:0030154">
    <property type="term" value="P:cell differentiation"/>
    <property type="evidence" value="ECO:0007669"/>
    <property type="project" value="UniProtKB-KW"/>
</dbReference>
<organism evidence="10 11">
    <name type="scientific">Brachionus plicatilis</name>
    <name type="common">Marine rotifer</name>
    <name type="synonym">Brachionus muelleri</name>
    <dbReference type="NCBI Taxonomy" id="10195"/>
    <lineage>
        <taxon>Eukaryota</taxon>
        <taxon>Metazoa</taxon>
        <taxon>Spiralia</taxon>
        <taxon>Gnathifera</taxon>
        <taxon>Rotifera</taxon>
        <taxon>Eurotatoria</taxon>
        <taxon>Monogononta</taxon>
        <taxon>Pseudotrocha</taxon>
        <taxon>Ploima</taxon>
        <taxon>Brachionidae</taxon>
        <taxon>Brachionus</taxon>
    </lineage>
</organism>
<dbReference type="CDD" id="cd00148">
    <property type="entry name" value="PROF"/>
    <property type="match status" value="1"/>
</dbReference>
<dbReference type="EMBL" id="REGN01006475">
    <property type="protein sequence ID" value="RNA09359.1"/>
    <property type="molecule type" value="Genomic_DNA"/>
</dbReference>
<evidence type="ECO:0000256" key="6">
    <source>
        <dbReference type="ARBA" id="ARBA00022871"/>
    </source>
</evidence>
<dbReference type="OrthoDB" id="421374at2759"/>
<evidence type="ECO:0000256" key="5">
    <source>
        <dbReference type="ARBA" id="ARBA00022782"/>
    </source>
</evidence>
<dbReference type="GO" id="GO:0005938">
    <property type="term" value="C:cell cortex"/>
    <property type="evidence" value="ECO:0007669"/>
    <property type="project" value="TreeGrafter"/>
</dbReference>
<keyword evidence="6" id="KW-0744">Spermatogenesis</keyword>
<dbReference type="SUPFAM" id="SSF55770">
    <property type="entry name" value="Profilin (actin-binding protein)"/>
    <property type="match status" value="1"/>
</dbReference>
<keyword evidence="9" id="KW-0009">Actin-binding</keyword>
<reference evidence="10 11" key="1">
    <citation type="journal article" date="2018" name="Sci. Rep.">
        <title>Genomic signatures of local adaptation to the degree of environmental predictability in rotifers.</title>
        <authorList>
            <person name="Franch-Gras L."/>
            <person name="Hahn C."/>
            <person name="Garcia-Roger E.M."/>
            <person name="Carmona M.J."/>
            <person name="Serra M."/>
            <person name="Gomez A."/>
        </authorList>
    </citation>
    <scope>NUCLEOTIDE SEQUENCE [LARGE SCALE GENOMIC DNA]</scope>
    <source>
        <strain evidence="10">HYR1</strain>
    </source>
</reference>
<dbReference type="Gene3D" id="3.30.450.30">
    <property type="entry name" value="Dynein light chain 2a, cytoplasmic"/>
    <property type="match status" value="1"/>
</dbReference>
<dbReference type="GO" id="GO:0003785">
    <property type="term" value="F:actin monomer binding"/>
    <property type="evidence" value="ECO:0007669"/>
    <property type="project" value="TreeGrafter"/>
</dbReference>
<dbReference type="Pfam" id="PF00235">
    <property type="entry name" value="Profilin"/>
    <property type="match status" value="1"/>
</dbReference>
<dbReference type="Proteomes" id="UP000276133">
    <property type="component" value="Unassembled WGS sequence"/>
</dbReference>
<comment type="function">
    <text evidence="8">Involved in male fertility. Required for manchette development and acrosome biogenesis during spermiogenesis. Binds in vitro to phospholipids, including phosphatidylinositol 3-phosphate (PtdIns(3)P), phosphatidylinositol 4,5-bisphosphate (PtdIns(4,5)P2), phosphatidylinositol 4-phosphate (PtdIns(4)P) and phosphatidic acid (PA). Contrary to other profilin family members, does not bind to actin in vitro.</text>
</comment>
<keyword evidence="3" id="KW-0217">Developmental protein</keyword>
<keyword evidence="5" id="KW-0221">Differentiation</keyword>
<dbReference type="InterPro" id="IPR036140">
    <property type="entry name" value="PFN_sf"/>
</dbReference>
<protein>
    <recommendedName>
        <fullName evidence="9">Profilin</fullName>
    </recommendedName>
</protein>
<evidence type="ECO:0000313" key="11">
    <source>
        <dbReference type="Proteomes" id="UP000276133"/>
    </source>
</evidence>
<name>A0A3M7QDJ5_BRAPC</name>
<dbReference type="AlphaFoldDB" id="A0A3M7QDJ5"/>
<evidence type="ECO:0000256" key="2">
    <source>
        <dbReference type="ARBA" id="ARBA00010058"/>
    </source>
</evidence>
<evidence type="ECO:0000256" key="1">
    <source>
        <dbReference type="ARBA" id="ARBA00004496"/>
    </source>
</evidence>
<keyword evidence="11" id="KW-1185">Reference proteome</keyword>
<dbReference type="SMART" id="SM00392">
    <property type="entry name" value="PROF"/>
    <property type="match status" value="1"/>
</dbReference>
<dbReference type="FunFam" id="3.30.450.30:FF:000007">
    <property type="entry name" value="Profilin"/>
    <property type="match status" value="1"/>
</dbReference>
<dbReference type="GO" id="GO:0007283">
    <property type="term" value="P:spermatogenesis"/>
    <property type="evidence" value="ECO:0007669"/>
    <property type="project" value="UniProtKB-KW"/>
</dbReference>
<evidence type="ECO:0000256" key="4">
    <source>
        <dbReference type="ARBA" id="ARBA00022490"/>
    </source>
</evidence>
<evidence type="ECO:0000313" key="10">
    <source>
        <dbReference type="EMBL" id="RNA09359.1"/>
    </source>
</evidence>
<dbReference type="PANTHER" id="PTHR11604:SF2">
    <property type="entry name" value="PROFILIN-4"/>
    <property type="match status" value="1"/>
</dbReference>
<comment type="similarity">
    <text evidence="2 9">Belongs to the profilin family.</text>
</comment>
<comment type="subcellular location">
    <subcellularLocation>
        <location evidence="1">Cytoplasm</location>
    </subcellularLocation>
</comment>
<comment type="caution">
    <text evidence="10">The sequence shown here is derived from an EMBL/GenBank/DDBJ whole genome shotgun (WGS) entry which is preliminary data.</text>
</comment>
<accession>A0A3M7QDJ5</accession>
<proteinExistence type="inferred from homology"/>
<evidence type="ECO:0000256" key="7">
    <source>
        <dbReference type="ARBA" id="ARBA00023121"/>
    </source>
</evidence>
<evidence type="ECO:0000256" key="8">
    <source>
        <dbReference type="ARBA" id="ARBA00059169"/>
    </source>
</evidence>
<dbReference type="InterPro" id="IPR048278">
    <property type="entry name" value="PFN"/>
</dbReference>
<sequence length="128" mass="14615">MNQLQNLLHDALISTQHIDRCALLNKDDYSVKASSVGFQMHEVDIEVLIDAFQNTNLTRDRGIYFDESNYACLRSDDKSIYAKDGSKGLVLAQTEKYILMATYKENMFASVCVEALEKLAEYFRQKSS</sequence>
<evidence type="ECO:0000256" key="9">
    <source>
        <dbReference type="RuleBase" id="RU003909"/>
    </source>
</evidence>
<keyword evidence="7" id="KW-0446">Lipid-binding</keyword>
<dbReference type="PANTHER" id="PTHR11604">
    <property type="entry name" value="PROFILIN"/>
    <property type="match status" value="1"/>
</dbReference>